<dbReference type="Pfam" id="PF00703">
    <property type="entry name" value="Glyco_hydro_2"/>
    <property type="match status" value="1"/>
</dbReference>
<dbReference type="RefSeq" id="WP_195900980.1">
    <property type="nucleotide sequence ID" value="NZ_JADOGI010000192.1"/>
</dbReference>
<protein>
    <recommendedName>
        <fullName evidence="2">Glycoside hydrolase family 2 immunoglobulin-like beta-sandwich domain-containing protein</fullName>
    </recommendedName>
</protein>
<proteinExistence type="inferred from homology"/>
<dbReference type="GO" id="GO:0004553">
    <property type="term" value="F:hydrolase activity, hydrolyzing O-glycosyl compounds"/>
    <property type="evidence" value="ECO:0007669"/>
    <property type="project" value="InterPro"/>
</dbReference>
<dbReference type="GO" id="GO:0005975">
    <property type="term" value="P:carbohydrate metabolic process"/>
    <property type="evidence" value="ECO:0007669"/>
    <property type="project" value="InterPro"/>
</dbReference>
<feature type="domain" description="Glycoside hydrolase family 2 immunoglobulin-like beta-sandwich" evidence="2">
    <location>
        <begin position="55"/>
        <end position="85"/>
    </location>
</feature>
<comment type="similarity">
    <text evidence="1">Belongs to the glycosyl hydrolase 2 family.</text>
</comment>
<dbReference type="SUPFAM" id="SSF49303">
    <property type="entry name" value="beta-Galactosidase/glucuronidase domain"/>
    <property type="match status" value="1"/>
</dbReference>
<evidence type="ECO:0000256" key="1">
    <source>
        <dbReference type="ARBA" id="ARBA00007401"/>
    </source>
</evidence>
<organism evidence="3 4">
    <name type="scientific">Nonomuraea cypriaca</name>
    <dbReference type="NCBI Taxonomy" id="1187855"/>
    <lineage>
        <taxon>Bacteria</taxon>
        <taxon>Bacillati</taxon>
        <taxon>Actinomycetota</taxon>
        <taxon>Actinomycetes</taxon>
        <taxon>Streptosporangiales</taxon>
        <taxon>Streptosporangiaceae</taxon>
        <taxon>Nonomuraea</taxon>
    </lineage>
</organism>
<dbReference type="Gene3D" id="2.60.40.10">
    <property type="entry name" value="Immunoglobulins"/>
    <property type="match status" value="1"/>
</dbReference>
<keyword evidence="4" id="KW-1185">Reference proteome</keyword>
<dbReference type="InterPro" id="IPR006102">
    <property type="entry name" value="Ig-like_GH2"/>
</dbReference>
<evidence type="ECO:0000313" key="3">
    <source>
        <dbReference type="EMBL" id="MBF8192074.1"/>
    </source>
</evidence>
<comment type="caution">
    <text evidence="3">The sequence shown here is derived from an EMBL/GenBank/DDBJ whole genome shotgun (WGS) entry which is preliminary data.</text>
</comment>
<accession>A0A931AKH9</accession>
<evidence type="ECO:0000313" key="4">
    <source>
        <dbReference type="Proteomes" id="UP000605361"/>
    </source>
</evidence>
<name>A0A931AKH9_9ACTN</name>
<reference evidence="3" key="1">
    <citation type="submission" date="2020-11" db="EMBL/GenBank/DDBJ databases">
        <title>Whole-genome analyses of Nonomuraea sp. K274.</title>
        <authorList>
            <person name="Veyisoglu A."/>
        </authorList>
    </citation>
    <scope>NUCLEOTIDE SEQUENCE</scope>
    <source>
        <strain evidence="3">K274</strain>
    </source>
</reference>
<dbReference type="Proteomes" id="UP000605361">
    <property type="component" value="Unassembled WGS sequence"/>
</dbReference>
<dbReference type="EMBL" id="JADOGI010000192">
    <property type="protein sequence ID" value="MBF8192074.1"/>
    <property type="molecule type" value="Genomic_DNA"/>
</dbReference>
<dbReference type="InterPro" id="IPR036156">
    <property type="entry name" value="Beta-gal/glucu_dom_sf"/>
</dbReference>
<gene>
    <name evidence="3" type="ORF">ITP53_41620</name>
</gene>
<dbReference type="InterPro" id="IPR013783">
    <property type="entry name" value="Ig-like_fold"/>
</dbReference>
<dbReference type="AlphaFoldDB" id="A0A931AKH9"/>
<evidence type="ECO:0000259" key="2">
    <source>
        <dbReference type="Pfam" id="PF00703"/>
    </source>
</evidence>
<sequence>MDQPQRNLVVRVRRRRRPVARDIVAVDSSVLTHSLQLGRGGAKPPGPHIGEWPGVALWSPENPHLYDLVVTLGAADGSIVDRVESYAEVDLERIRAATLATG</sequence>